<dbReference type="InterPro" id="IPR010982">
    <property type="entry name" value="Lambda_DNA-bd_dom_sf"/>
</dbReference>
<protein>
    <submittedName>
        <fullName evidence="1">XRE family transcriptional regulator</fullName>
    </submittedName>
</protein>
<organism evidence="1 2">
    <name type="scientific">Bifidobacterium pseudocatenulatum</name>
    <dbReference type="NCBI Taxonomy" id="28026"/>
    <lineage>
        <taxon>Bacteria</taxon>
        <taxon>Bacillati</taxon>
        <taxon>Actinomycetota</taxon>
        <taxon>Actinomycetes</taxon>
        <taxon>Bifidobacteriales</taxon>
        <taxon>Bifidobacteriaceae</taxon>
        <taxon>Bifidobacterium</taxon>
    </lineage>
</organism>
<dbReference type="SUPFAM" id="SSF47413">
    <property type="entry name" value="lambda repressor-like DNA-binding domains"/>
    <property type="match status" value="1"/>
</dbReference>
<proteinExistence type="predicted"/>
<sequence>MTFGSKAAFRAARERCGISQKMLADRFGNAVMTVKRWEKPGEAEPPADVQAWLERMLSQHVEAVEAALDAVDGIEEVQGNPPDHVDLTYYRSQAHYDEFGRDEAVYSVVNARSREIGAILQAEGYTVRYVYPEDADTVSTLGGRDVQA</sequence>
<dbReference type="AlphaFoldDB" id="A0A413KAC6"/>
<dbReference type="EMBL" id="QSDK01000053">
    <property type="protein sequence ID" value="RGY74042.1"/>
    <property type="molecule type" value="Genomic_DNA"/>
</dbReference>
<dbReference type="Gene3D" id="1.10.260.40">
    <property type="entry name" value="lambda repressor-like DNA-binding domains"/>
    <property type="match status" value="1"/>
</dbReference>
<name>A0A413KAC6_BIFPS</name>
<dbReference type="Proteomes" id="UP000284163">
    <property type="component" value="Unassembled WGS sequence"/>
</dbReference>
<dbReference type="InterPro" id="IPR001387">
    <property type="entry name" value="Cro/C1-type_HTH"/>
</dbReference>
<accession>A0A413KAC6</accession>
<reference evidence="1 2" key="1">
    <citation type="submission" date="2018-08" db="EMBL/GenBank/DDBJ databases">
        <title>A genome reference for cultivated species of the human gut microbiota.</title>
        <authorList>
            <person name="Zou Y."/>
            <person name="Xue W."/>
            <person name="Luo G."/>
        </authorList>
    </citation>
    <scope>NUCLEOTIDE SEQUENCE [LARGE SCALE GENOMIC DNA]</scope>
    <source>
        <strain evidence="1 2">CF01-1</strain>
    </source>
</reference>
<evidence type="ECO:0000313" key="1">
    <source>
        <dbReference type="EMBL" id="RGY74042.1"/>
    </source>
</evidence>
<evidence type="ECO:0000313" key="2">
    <source>
        <dbReference type="Proteomes" id="UP000284163"/>
    </source>
</evidence>
<gene>
    <name evidence="1" type="ORF">DXA22_10445</name>
</gene>
<dbReference type="CDD" id="cd00093">
    <property type="entry name" value="HTH_XRE"/>
    <property type="match status" value="1"/>
</dbReference>
<dbReference type="GO" id="GO:0003677">
    <property type="term" value="F:DNA binding"/>
    <property type="evidence" value="ECO:0007669"/>
    <property type="project" value="InterPro"/>
</dbReference>
<comment type="caution">
    <text evidence="1">The sequence shown here is derived from an EMBL/GenBank/DDBJ whole genome shotgun (WGS) entry which is preliminary data.</text>
</comment>